<organism evidence="2 3">
    <name type="scientific">Nonomuraea maheshkhaliensis</name>
    <dbReference type="NCBI Taxonomy" id="419590"/>
    <lineage>
        <taxon>Bacteria</taxon>
        <taxon>Bacillati</taxon>
        <taxon>Actinomycetota</taxon>
        <taxon>Actinomycetes</taxon>
        <taxon>Streptosporangiales</taxon>
        <taxon>Streptosporangiaceae</taxon>
        <taxon>Nonomuraea</taxon>
    </lineage>
</organism>
<accession>A0ABN2FKX5</accession>
<dbReference type="InterPro" id="IPR008265">
    <property type="entry name" value="Lipase_GDSL_AS"/>
</dbReference>
<dbReference type="PROSITE" id="PS01098">
    <property type="entry name" value="LIPASE_GDSL_SER"/>
    <property type="match status" value="1"/>
</dbReference>
<reference evidence="2 3" key="1">
    <citation type="journal article" date="2019" name="Int. J. Syst. Evol. Microbiol.">
        <title>The Global Catalogue of Microorganisms (GCM) 10K type strain sequencing project: providing services to taxonomists for standard genome sequencing and annotation.</title>
        <authorList>
            <consortium name="The Broad Institute Genomics Platform"/>
            <consortium name="The Broad Institute Genome Sequencing Center for Infectious Disease"/>
            <person name="Wu L."/>
            <person name="Ma J."/>
        </authorList>
    </citation>
    <scope>NUCLEOTIDE SEQUENCE [LARGE SCALE GENOMIC DNA]</scope>
    <source>
        <strain evidence="2 3">JCM 13929</strain>
    </source>
</reference>
<keyword evidence="3" id="KW-1185">Reference proteome</keyword>
<dbReference type="PANTHER" id="PTHR43784">
    <property type="entry name" value="GDSL-LIKE LIPASE/ACYLHYDROLASE, PUTATIVE (AFU_ORTHOLOGUE AFUA_2G00820)-RELATED"/>
    <property type="match status" value="1"/>
</dbReference>
<dbReference type="Gene3D" id="3.40.50.1110">
    <property type="entry name" value="SGNH hydrolase"/>
    <property type="match status" value="1"/>
</dbReference>
<dbReference type="Proteomes" id="UP001500064">
    <property type="component" value="Unassembled WGS sequence"/>
</dbReference>
<dbReference type="InterPro" id="IPR053140">
    <property type="entry name" value="GDSL_Rv0518-like"/>
</dbReference>
<dbReference type="SUPFAM" id="SSF52266">
    <property type="entry name" value="SGNH hydrolase"/>
    <property type="match status" value="1"/>
</dbReference>
<dbReference type="PANTHER" id="PTHR43784:SF2">
    <property type="entry name" value="GDSL-LIKE LIPASE_ACYLHYDROLASE, PUTATIVE (AFU_ORTHOLOGUE AFUA_2G00820)-RELATED"/>
    <property type="match status" value="1"/>
</dbReference>
<evidence type="ECO:0000259" key="1">
    <source>
        <dbReference type="Pfam" id="PF13472"/>
    </source>
</evidence>
<dbReference type="GO" id="GO:0016787">
    <property type="term" value="F:hydrolase activity"/>
    <property type="evidence" value="ECO:0007669"/>
    <property type="project" value="UniProtKB-KW"/>
</dbReference>
<comment type="caution">
    <text evidence="2">The sequence shown here is derived from an EMBL/GenBank/DDBJ whole genome shotgun (WGS) entry which is preliminary data.</text>
</comment>
<feature type="domain" description="SGNH hydrolase-type esterase" evidence="1">
    <location>
        <begin position="176"/>
        <end position="350"/>
    </location>
</feature>
<sequence>MRTTVGGTGLRVRLTNAFGDREVRFGHVYVGAALDAAPPSYVAEPRDTDGRTSAGRAGAALATGANRRLTFGGRAEVRLAPGATVLSDPLPGPVQARQRLAVSLYLRGGSGVLTGRNRATAPAYGQQAAVSPVYRSTPGDHAADEDGGAYTEEAAVWHWLDALIVAAPEPVSAVAVLGDSLTTGVGAETGHGWADLLAWGSGIAVVNEGVSGGKVLVAGTGRAAEERLTAEVLTKPGIDVVILAAGVNDLGAGARAEDLIAAHRRIVTAAHAAGVRVIGATVTPFAGAVFHSPDAERARQEVNAFVREDDAFDGLIDFDAALRDPAGPARLLPRHDSGDHLHPSAAGHRAMAAAVDLRSLRPNHPPAP</sequence>
<keyword evidence="2" id="KW-0378">Hydrolase</keyword>
<name>A0ABN2FKX5_9ACTN</name>
<evidence type="ECO:0000313" key="2">
    <source>
        <dbReference type="EMBL" id="GAA1651770.1"/>
    </source>
</evidence>
<dbReference type="InterPro" id="IPR036514">
    <property type="entry name" value="SGNH_hydro_sf"/>
</dbReference>
<evidence type="ECO:0000313" key="3">
    <source>
        <dbReference type="Proteomes" id="UP001500064"/>
    </source>
</evidence>
<dbReference type="Pfam" id="PF13472">
    <property type="entry name" value="Lipase_GDSL_2"/>
    <property type="match status" value="1"/>
</dbReference>
<protein>
    <submittedName>
        <fullName evidence="2">SGNH/GDSL hydrolase family protein</fullName>
    </submittedName>
</protein>
<dbReference type="InterPro" id="IPR013830">
    <property type="entry name" value="SGNH_hydro"/>
</dbReference>
<proteinExistence type="predicted"/>
<dbReference type="EMBL" id="BAAAMU010000045">
    <property type="protein sequence ID" value="GAA1651770.1"/>
    <property type="molecule type" value="Genomic_DNA"/>
</dbReference>
<gene>
    <name evidence="2" type="ORF">GCM10009733_056100</name>
</gene>